<feature type="transmembrane region" description="Helical" evidence="1">
    <location>
        <begin position="408"/>
        <end position="428"/>
    </location>
</feature>
<dbReference type="RefSeq" id="WP_116070059.1">
    <property type="nucleotide sequence ID" value="NZ_BONB01000024.1"/>
</dbReference>
<dbReference type="PANTHER" id="PTHR38454:SF1">
    <property type="entry name" value="INTEGRAL MEMBRANE PROTEIN"/>
    <property type="match status" value="1"/>
</dbReference>
<feature type="transmembrane region" description="Helical" evidence="1">
    <location>
        <begin position="440"/>
        <end position="460"/>
    </location>
</feature>
<feature type="transmembrane region" description="Helical" evidence="1">
    <location>
        <begin position="265"/>
        <end position="288"/>
    </location>
</feature>
<dbReference type="OrthoDB" id="3752109at2"/>
<dbReference type="EMBL" id="QUMQ01000001">
    <property type="protein sequence ID" value="REF98817.1"/>
    <property type="molecule type" value="Genomic_DNA"/>
</dbReference>
<feature type="transmembrane region" description="Helical" evidence="1">
    <location>
        <begin position="365"/>
        <end position="388"/>
    </location>
</feature>
<feature type="transmembrane region" description="Helical" evidence="1">
    <location>
        <begin position="173"/>
        <end position="193"/>
    </location>
</feature>
<organism evidence="2 3">
    <name type="scientific">Asanoa ferruginea</name>
    <dbReference type="NCBI Taxonomy" id="53367"/>
    <lineage>
        <taxon>Bacteria</taxon>
        <taxon>Bacillati</taxon>
        <taxon>Actinomycetota</taxon>
        <taxon>Actinomycetes</taxon>
        <taxon>Micromonosporales</taxon>
        <taxon>Micromonosporaceae</taxon>
        <taxon>Asanoa</taxon>
    </lineage>
</organism>
<keyword evidence="3" id="KW-1185">Reference proteome</keyword>
<evidence type="ECO:0000313" key="3">
    <source>
        <dbReference type="Proteomes" id="UP000256913"/>
    </source>
</evidence>
<comment type="caution">
    <text evidence="2">The sequence shown here is derived from an EMBL/GenBank/DDBJ whole genome shotgun (WGS) entry which is preliminary data.</text>
</comment>
<evidence type="ECO:0000256" key="1">
    <source>
        <dbReference type="SAM" id="Phobius"/>
    </source>
</evidence>
<keyword evidence="1" id="KW-0472">Membrane</keyword>
<accession>A0A3D9ZNQ0</accession>
<proteinExistence type="predicted"/>
<feature type="transmembrane region" description="Helical" evidence="1">
    <location>
        <begin position="895"/>
        <end position="916"/>
    </location>
</feature>
<dbReference type="Proteomes" id="UP000256913">
    <property type="component" value="Unassembled WGS sequence"/>
</dbReference>
<protein>
    <submittedName>
        <fullName evidence="2">Membrane protein YfhO</fullName>
    </submittedName>
</protein>
<feature type="transmembrane region" description="Helical" evidence="1">
    <location>
        <begin position="146"/>
        <end position="164"/>
    </location>
</feature>
<feature type="transmembrane region" description="Helical" evidence="1">
    <location>
        <begin position="335"/>
        <end position="353"/>
    </location>
</feature>
<feature type="transmembrane region" description="Helical" evidence="1">
    <location>
        <begin position="472"/>
        <end position="493"/>
    </location>
</feature>
<name>A0A3D9ZNQ0_9ACTN</name>
<evidence type="ECO:0000313" key="2">
    <source>
        <dbReference type="EMBL" id="REF98817.1"/>
    </source>
</evidence>
<feature type="transmembrane region" description="Helical" evidence="1">
    <location>
        <begin position="505"/>
        <end position="529"/>
    </location>
</feature>
<sequence length="923" mass="96039">MRPAALTTSTEEVRESAEAGAPPAARLGRLVDRVALAAVVLFALVGIGTPLLGLTTFANTDLLVASSPYAGAGLSQPSVTSYIANDIVASVLPGTSLFAEQLKAGHLAAWNPYVGGGGVLGAVPNYAVLSPLTLPYYLLPASMAPAFVKLLEILVAAGGSYLFLRRLRLGKAAALLGGLAFVTSGFMIVWTNWPQTRVAAFIPAVFWATERLVTERRIRDGALLAVALACMLFGGFPAVTGYTVLTAGGYLVVRALARGRAVAPILAGAGAVVGAVMITAIQLVPFVASMENAKLSYRGQTGADHLEPAALVTSWAPWSLGRVNHFALQHNAVEALSYVGAAGLVLFFVAVALPAAARSFLPRGVWTYTVAAAVAWGALIYVGGLPLAVMQKLPILFADNFVGRARSILGFLVAVLIAVGFEIALRKAKAVALPAPHRRWAVGVGAVGVVTLVFTLVDGWRVVSQPDSGVRIVAFAVRCAAGLAIIAVTVLALRLLWRPAARRRLTAAAAVAVPVLVLVQALFTVYAYWPRVDRDTWYPQTDVHRYLAANLGHDRLASAEGGMYPGADSAAGLRSLTGETFFDKRFAQTVSGLPGEMFGTTLLRLPATQQMVSSPVLDRLSVRYFVTPPQATIFGPERLAAVDGSTIALRPGQPQTVEVPVAGPIRGVGVTLPAEVPKTARIDVSVRDRGGHELAKGSRLALEIRTGQPTWVAVAGDGIPAGTPTVAVVSVNEPVTIAALGGRPAVSVVGAAADGLRIAYAGNSVVWERTTALPRIRWASEAYVGSDGRSRMSALTGTSLRPDEVVLDSAPPVPPAGRPAAVDVTDDGTDDIAVRVDAQGAGYLVVADALQNGWAATVDGAPAALVPADNGMVAVAVPQGAHTVRLAYRMPMHNVGAWVSGFALAVLIGIGAGVLIRRRRPNA</sequence>
<dbReference type="AlphaFoldDB" id="A0A3D9ZNQ0"/>
<keyword evidence="1" id="KW-0812">Transmembrane</keyword>
<dbReference type="InterPro" id="IPR018580">
    <property type="entry name" value="Uncharacterised_YfhO"/>
</dbReference>
<feature type="transmembrane region" description="Helical" evidence="1">
    <location>
        <begin position="34"/>
        <end position="58"/>
    </location>
</feature>
<dbReference type="PANTHER" id="PTHR38454">
    <property type="entry name" value="INTEGRAL MEMBRANE PROTEIN-RELATED"/>
    <property type="match status" value="1"/>
</dbReference>
<keyword evidence="1" id="KW-1133">Transmembrane helix</keyword>
<gene>
    <name evidence="2" type="ORF">DFJ67_4837</name>
</gene>
<dbReference type="Pfam" id="PF09586">
    <property type="entry name" value="YfhO"/>
    <property type="match status" value="2"/>
</dbReference>
<reference evidence="2 3" key="1">
    <citation type="submission" date="2018-08" db="EMBL/GenBank/DDBJ databases">
        <title>Sequencing the genomes of 1000 actinobacteria strains.</title>
        <authorList>
            <person name="Klenk H.-P."/>
        </authorList>
    </citation>
    <scope>NUCLEOTIDE SEQUENCE [LARGE SCALE GENOMIC DNA]</scope>
    <source>
        <strain evidence="2 3">DSM 44099</strain>
    </source>
</reference>
<feature type="transmembrane region" description="Helical" evidence="1">
    <location>
        <begin position="222"/>
        <end position="253"/>
    </location>
</feature>